<dbReference type="GO" id="GO:0042054">
    <property type="term" value="F:histone methyltransferase activity"/>
    <property type="evidence" value="ECO:0007669"/>
    <property type="project" value="InterPro"/>
</dbReference>
<evidence type="ECO:0000256" key="4">
    <source>
        <dbReference type="ARBA" id="ARBA00022679"/>
    </source>
</evidence>
<gene>
    <name evidence="12" type="ORF">KIW84_034877</name>
</gene>
<dbReference type="PANTHER" id="PTHR45660:SF46">
    <property type="entry name" value="HISTONE-LYSINE N-METHYLTRANSFERASE, H3 LYSINE-9 SPECIFIC SUVH6"/>
    <property type="match status" value="1"/>
</dbReference>
<organism evidence="12 13">
    <name type="scientific">Pisum sativum</name>
    <name type="common">Garden pea</name>
    <name type="synonym">Lathyrus oleraceus</name>
    <dbReference type="NCBI Taxonomy" id="3888"/>
    <lineage>
        <taxon>Eukaryota</taxon>
        <taxon>Viridiplantae</taxon>
        <taxon>Streptophyta</taxon>
        <taxon>Embryophyta</taxon>
        <taxon>Tracheophyta</taxon>
        <taxon>Spermatophyta</taxon>
        <taxon>Magnoliopsida</taxon>
        <taxon>eudicotyledons</taxon>
        <taxon>Gunneridae</taxon>
        <taxon>Pentapetalae</taxon>
        <taxon>rosids</taxon>
        <taxon>fabids</taxon>
        <taxon>Fabales</taxon>
        <taxon>Fabaceae</taxon>
        <taxon>Papilionoideae</taxon>
        <taxon>50 kb inversion clade</taxon>
        <taxon>NPAAA clade</taxon>
        <taxon>Hologalegina</taxon>
        <taxon>IRL clade</taxon>
        <taxon>Fabeae</taxon>
        <taxon>Lathyrus</taxon>
    </lineage>
</organism>
<dbReference type="PROSITE" id="PS51015">
    <property type="entry name" value="YDG"/>
    <property type="match status" value="1"/>
</dbReference>
<dbReference type="InterPro" id="IPR001214">
    <property type="entry name" value="SET_dom"/>
</dbReference>
<evidence type="ECO:0000256" key="2">
    <source>
        <dbReference type="ARBA" id="ARBA00022454"/>
    </source>
</evidence>
<dbReference type="PANTHER" id="PTHR45660">
    <property type="entry name" value="HISTONE-LYSINE N-METHYLTRANSFERASE SETMAR"/>
    <property type="match status" value="1"/>
</dbReference>
<dbReference type="Gramene" id="Psat03G0487700-T1">
    <property type="protein sequence ID" value="KAI5430462.1"/>
    <property type="gene ID" value="KIW84_034877"/>
</dbReference>
<dbReference type="InterPro" id="IPR046341">
    <property type="entry name" value="SET_dom_sf"/>
</dbReference>
<feature type="domain" description="YDG" evidence="11">
    <location>
        <begin position="226"/>
        <end position="370"/>
    </location>
</feature>
<evidence type="ECO:0000259" key="10">
    <source>
        <dbReference type="PROSITE" id="PS50868"/>
    </source>
</evidence>
<proteinExistence type="predicted"/>
<dbReference type="AlphaFoldDB" id="A0A9D5AZZ1"/>
<dbReference type="PROSITE" id="PS50280">
    <property type="entry name" value="SET"/>
    <property type="match status" value="1"/>
</dbReference>
<evidence type="ECO:0000256" key="7">
    <source>
        <dbReference type="PROSITE-ProRule" id="PRU00358"/>
    </source>
</evidence>
<dbReference type="InterPro" id="IPR003616">
    <property type="entry name" value="Post-SET_dom"/>
</dbReference>
<reference evidence="12 13" key="1">
    <citation type="journal article" date="2022" name="Nat. Genet.">
        <title>Improved pea reference genome and pan-genome highlight genomic features and evolutionary characteristics.</title>
        <authorList>
            <person name="Yang T."/>
            <person name="Liu R."/>
            <person name="Luo Y."/>
            <person name="Hu S."/>
            <person name="Wang D."/>
            <person name="Wang C."/>
            <person name="Pandey M.K."/>
            <person name="Ge S."/>
            <person name="Xu Q."/>
            <person name="Li N."/>
            <person name="Li G."/>
            <person name="Huang Y."/>
            <person name="Saxena R.K."/>
            <person name="Ji Y."/>
            <person name="Li M."/>
            <person name="Yan X."/>
            <person name="He Y."/>
            <person name="Liu Y."/>
            <person name="Wang X."/>
            <person name="Xiang C."/>
            <person name="Varshney R.K."/>
            <person name="Ding H."/>
            <person name="Gao S."/>
            <person name="Zong X."/>
        </authorList>
    </citation>
    <scope>NUCLEOTIDE SEQUENCE [LARGE SCALE GENOMIC DNA]</scope>
    <source>
        <strain evidence="12 13">cv. Zhongwan 6</strain>
    </source>
</reference>
<dbReference type="SMART" id="SM00468">
    <property type="entry name" value="PreSET"/>
    <property type="match status" value="1"/>
</dbReference>
<dbReference type="InterPro" id="IPR007728">
    <property type="entry name" value="Pre-SET_dom"/>
</dbReference>
<dbReference type="Gene3D" id="2.30.280.10">
    <property type="entry name" value="SRA-YDG"/>
    <property type="match status" value="1"/>
</dbReference>
<evidence type="ECO:0000256" key="5">
    <source>
        <dbReference type="ARBA" id="ARBA00022691"/>
    </source>
</evidence>
<evidence type="ECO:0000256" key="1">
    <source>
        <dbReference type="ARBA" id="ARBA00004584"/>
    </source>
</evidence>
<keyword evidence="3" id="KW-0489">Methyltransferase</keyword>
<evidence type="ECO:0000313" key="13">
    <source>
        <dbReference type="Proteomes" id="UP001058974"/>
    </source>
</evidence>
<dbReference type="GO" id="GO:0008270">
    <property type="term" value="F:zinc ion binding"/>
    <property type="evidence" value="ECO:0007669"/>
    <property type="project" value="InterPro"/>
</dbReference>
<dbReference type="PROSITE" id="PS50868">
    <property type="entry name" value="POST_SET"/>
    <property type="match status" value="1"/>
</dbReference>
<keyword evidence="4" id="KW-0808">Transferase</keyword>
<dbReference type="Pfam" id="PF00856">
    <property type="entry name" value="SET"/>
    <property type="match status" value="1"/>
</dbReference>
<dbReference type="SUPFAM" id="SSF88697">
    <property type="entry name" value="PUA domain-like"/>
    <property type="match status" value="1"/>
</dbReference>
<dbReference type="EMBL" id="JAMSHJ010000003">
    <property type="protein sequence ID" value="KAI5430462.1"/>
    <property type="molecule type" value="Genomic_DNA"/>
</dbReference>
<dbReference type="InterPro" id="IPR036987">
    <property type="entry name" value="SRA-YDG_sf"/>
</dbReference>
<evidence type="ECO:0000259" key="9">
    <source>
        <dbReference type="PROSITE" id="PS50867"/>
    </source>
</evidence>
<dbReference type="OrthoDB" id="5792673at2759"/>
<evidence type="ECO:0000259" key="11">
    <source>
        <dbReference type="PROSITE" id="PS51015"/>
    </source>
</evidence>
<dbReference type="SMART" id="SM00317">
    <property type="entry name" value="SET"/>
    <property type="match status" value="1"/>
</dbReference>
<dbReference type="GO" id="GO:0005634">
    <property type="term" value="C:nucleus"/>
    <property type="evidence" value="ECO:0007669"/>
    <property type="project" value="UniProtKB-SubCell"/>
</dbReference>
<dbReference type="GO" id="GO:0003690">
    <property type="term" value="F:double-stranded DNA binding"/>
    <property type="evidence" value="ECO:0007669"/>
    <property type="project" value="TreeGrafter"/>
</dbReference>
<sequence length="656" mass="75007">MDPSHLQLLKRERDTQYQLMSKRRVTQNGRLSPFRTNTQLKPFQVTQNCGSSFSKTGPQFKPHEAPSSKTGSQLKAFQVIKNGRPSSSKKAPLVKPFNLSSKTIVPKNINTKKTWPNVQRTTEPEKTNPPLFKSFKKKVEDKNLHLQRYSDDATYRNNKEKERTTFKNQSSLVSHDSAKNKVKCALNHFQTCVRISTLSGNAIPMEASKILKRRGKFLHEGKKIIGDVPGIEVGDMFQYFEVLNVVGLHRNIFNGIDHVRYNGELIATSVVSCRLYDDELDDAEVVISTGEEGNVINNHNQLKENLALMTSYYAKNPVRVIINLNSNNGSGSFNGDEKYCYYGVYKVDRVHPEIGKSGYKFLLVKSPYQKKIACNELRKYKKIVKREKCLKFVKDISEGKEYFPIPMTNCVDSESVPDFQYITRMVNHERCKSKRFNHLKGNVGFECVGNYSDSDKCSCVVKNGRKFPFNRNGTIEVTEKNIIYECGHYCKCSSKCCNRVSQYKIKFPLEIFKTKEKGWGVRSEKKIPSGSFICEYLGEIIEDKKAVKMIDNDEYLFNIGNTNHKDGVFTIDAGKCGNVARFINHSCSPNLFCQNILFDHDDVRIPHIMLFAAEDIPQKTELTYNYNYKIDQVVDNGVVKKKYCYCGASECVGRLY</sequence>
<keyword evidence="6 7" id="KW-0539">Nucleus</keyword>
<comment type="subcellular location">
    <subcellularLocation>
        <location evidence="1">Chromosome</location>
        <location evidence="1">Centromere</location>
    </subcellularLocation>
    <subcellularLocation>
        <location evidence="7">Nucleus</location>
    </subcellularLocation>
</comment>
<dbReference type="Gramene" id="PSAT_LOCUS11738_t1">
    <property type="protein sequence ID" value="CAL5191807.1"/>
    <property type="gene ID" value="PSAT_LOCUS11738"/>
</dbReference>
<feature type="domain" description="Post-SET" evidence="10">
    <location>
        <begin position="640"/>
        <end position="656"/>
    </location>
</feature>
<evidence type="ECO:0000313" key="12">
    <source>
        <dbReference type="EMBL" id="KAI5430462.1"/>
    </source>
</evidence>
<keyword evidence="13" id="KW-1185">Reference proteome</keyword>
<keyword evidence="5" id="KW-0949">S-adenosyl-L-methionine</keyword>
<dbReference type="InterPro" id="IPR015947">
    <property type="entry name" value="PUA-like_sf"/>
</dbReference>
<feature type="domain" description="Pre-SET" evidence="9">
    <location>
        <begin position="443"/>
        <end position="504"/>
    </location>
</feature>
<dbReference type="PROSITE" id="PS50867">
    <property type="entry name" value="PRE_SET"/>
    <property type="match status" value="1"/>
</dbReference>
<evidence type="ECO:0000256" key="3">
    <source>
        <dbReference type="ARBA" id="ARBA00022603"/>
    </source>
</evidence>
<feature type="domain" description="SET" evidence="8">
    <location>
        <begin position="507"/>
        <end position="627"/>
    </location>
</feature>
<dbReference type="Gene3D" id="2.170.270.10">
    <property type="entry name" value="SET domain"/>
    <property type="match status" value="1"/>
</dbReference>
<accession>A0A9D5AZZ1</accession>
<evidence type="ECO:0000259" key="8">
    <source>
        <dbReference type="PROSITE" id="PS50280"/>
    </source>
</evidence>
<name>A0A9D5AZZ1_PEA</name>
<keyword evidence="2" id="KW-0158">Chromosome</keyword>
<dbReference type="InterPro" id="IPR051357">
    <property type="entry name" value="H3K9_HMTase_SUVAR3-9"/>
</dbReference>
<evidence type="ECO:0000256" key="6">
    <source>
        <dbReference type="ARBA" id="ARBA00023242"/>
    </source>
</evidence>
<dbReference type="Pfam" id="PF05033">
    <property type="entry name" value="Pre-SET"/>
    <property type="match status" value="1"/>
</dbReference>
<dbReference type="SUPFAM" id="SSF82199">
    <property type="entry name" value="SET domain"/>
    <property type="match status" value="1"/>
</dbReference>
<comment type="caution">
    <text evidence="12">The sequence shown here is derived from an EMBL/GenBank/DDBJ whole genome shotgun (WGS) entry which is preliminary data.</text>
</comment>
<protein>
    <submittedName>
        <fullName evidence="12">Uncharacterized protein</fullName>
    </submittedName>
</protein>
<dbReference type="Pfam" id="PF02182">
    <property type="entry name" value="SAD_SRA"/>
    <property type="match status" value="1"/>
</dbReference>
<dbReference type="GO" id="GO:0000775">
    <property type="term" value="C:chromosome, centromeric region"/>
    <property type="evidence" value="ECO:0007669"/>
    <property type="project" value="UniProtKB-SubCell"/>
</dbReference>
<dbReference type="InterPro" id="IPR003105">
    <property type="entry name" value="SRA_YDG"/>
</dbReference>
<dbReference type="Proteomes" id="UP001058974">
    <property type="component" value="Chromosome 3"/>
</dbReference>
<dbReference type="GO" id="GO:0032259">
    <property type="term" value="P:methylation"/>
    <property type="evidence" value="ECO:0007669"/>
    <property type="project" value="UniProtKB-KW"/>
</dbReference>
<dbReference type="SMART" id="SM00466">
    <property type="entry name" value="SRA"/>
    <property type="match status" value="1"/>
</dbReference>